<name>A0ABN6FJC6_SINCY</name>
<keyword evidence="2" id="KW-0472">Membrane</keyword>
<gene>
    <name evidence="3" type="ORF">SCMU_26230</name>
</gene>
<dbReference type="EMBL" id="AP024525">
    <property type="protein sequence ID" value="BCT76781.1"/>
    <property type="molecule type" value="Genomic_DNA"/>
</dbReference>
<feature type="transmembrane region" description="Helical" evidence="2">
    <location>
        <begin position="75"/>
        <end position="91"/>
    </location>
</feature>
<sequence>MPVPRPWTLIVLVAIVLLEAAVLAGFAVFYALALAAGDAATSPGGAAFTLVLLAAFAAWLASAAVFLWRGRRWPRSAVLVAQLFALTIGVPTLTSGVVSFGLAVLVPAVAALFLLFERRVLAVTQGTARRHPQQGPGEPGGPEAAHPQDPQG</sequence>
<evidence type="ECO:0008006" key="5">
    <source>
        <dbReference type="Google" id="ProtNLM"/>
    </source>
</evidence>
<proteinExistence type="predicted"/>
<feature type="transmembrane region" description="Helical" evidence="2">
    <location>
        <begin position="45"/>
        <end position="68"/>
    </location>
</feature>
<feature type="transmembrane region" description="Helical" evidence="2">
    <location>
        <begin position="97"/>
        <end position="116"/>
    </location>
</feature>
<organism evidence="3 4">
    <name type="scientific">Sinomonas cyclohexanicum</name>
    <name type="common">Corynebacterium cyclohexanicum</name>
    <dbReference type="NCBI Taxonomy" id="322009"/>
    <lineage>
        <taxon>Bacteria</taxon>
        <taxon>Bacillati</taxon>
        <taxon>Actinomycetota</taxon>
        <taxon>Actinomycetes</taxon>
        <taxon>Micrococcales</taxon>
        <taxon>Micrococcaceae</taxon>
        <taxon>Sinomonas</taxon>
    </lineage>
</organism>
<feature type="region of interest" description="Disordered" evidence="1">
    <location>
        <begin position="127"/>
        <end position="152"/>
    </location>
</feature>
<keyword evidence="2" id="KW-0812">Transmembrane</keyword>
<feature type="compositionally biased region" description="Low complexity" evidence="1">
    <location>
        <begin position="133"/>
        <end position="152"/>
    </location>
</feature>
<evidence type="ECO:0000256" key="2">
    <source>
        <dbReference type="SAM" id="Phobius"/>
    </source>
</evidence>
<reference evidence="3 4" key="1">
    <citation type="journal article" date="2021" name="J. Biosci. Bioeng.">
        <title>Identification and characterization of a chc gene cluster responsible for the aromatization pathway of cyclohexanecarboxylate degradation in Sinomonas cyclohexanicum ATCC 51369.</title>
        <authorList>
            <person name="Yamamoto T."/>
            <person name="Hasegawa Y."/>
            <person name="Lau P.C.K."/>
            <person name="Iwaki H."/>
        </authorList>
    </citation>
    <scope>NUCLEOTIDE SEQUENCE [LARGE SCALE GENOMIC DNA]</scope>
    <source>
        <strain evidence="3 4">ATCC 51369</strain>
    </source>
</reference>
<evidence type="ECO:0000256" key="1">
    <source>
        <dbReference type="SAM" id="MobiDB-lite"/>
    </source>
</evidence>
<protein>
    <recommendedName>
        <fullName evidence="5">Integral membrane protein</fullName>
    </recommendedName>
</protein>
<keyword evidence="4" id="KW-1185">Reference proteome</keyword>
<keyword evidence="2" id="KW-1133">Transmembrane helix</keyword>
<accession>A0ABN6FJC6</accession>
<evidence type="ECO:0000313" key="4">
    <source>
        <dbReference type="Proteomes" id="UP001319861"/>
    </source>
</evidence>
<evidence type="ECO:0000313" key="3">
    <source>
        <dbReference type="EMBL" id="BCT76781.1"/>
    </source>
</evidence>
<feature type="transmembrane region" description="Helical" evidence="2">
    <location>
        <begin position="7"/>
        <end position="33"/>
    </location>
</feature>
<dbReference type="Proteomes" id="UP001319861">
    <property type="component" value="Chromosome"/>
</dbReference>